<dbReference type="InterPro" id="IPR009936">
    <property type="entry name" value="DUF1468"/>
</dbReference>
<feature type="transmembrane region" description="Helical" evidence="1">
    <location>
        <begin position="44"/>
        <end position="65"/>
    </location>
</feature>
<sequence>MARPTIRNQRAFASGALFLAFAIFFFVMALNYPAGTAARMGPGYFPRLLAIVLAAIGLAVMLGAVPRTAERQRLRSWDVRGLAWVTGSVVLFALLLFPVGLIGALLVLIVVSSRASPEFAWKGALANAAILIALCLLVFVYGLGLQLPVWPALLN</sequence>
<keyword evidence="1" id="KW-0472">Membrane</keyword>
<keyword evidence="1" id="KW-0812">Transmembrane</keyword>
<dbReference type="AlphaFoldDB" id="A0A4Q0SNI7"/>
<feature type="transmembrane region" description="Helical" evidence="1">
    <location>
        <begin position="85"/>
        <end position="112"/>
    </location>
</feature>
<evidence type="ECO:0000256" key="1">
    <source>
        <dbReference type="SAM" id="Phobius"/>
    </source>
</evidence>
<keyword evidence="1" id="KW-1133">Transmembrane helix</keyword>
<evidence type="ECO:0000259" key="2">
    <source>
        <dbReference type="Pfam" id="PF07331"/>
    </source>
</evidence>
<dbReference type="EMBL" id="LBJM01000051">
    <property type="protein sequence ID" value="RXH39396.1"/>
    <property type="molecule type" value="Genomic_DNA"/>
</dbReference>
<accession>A0A4Q0SNI7</accession>
<evidence type="ECO:0000313" key="3">
    <source>
        <dbReference type="EMBL" id="RXH39396.1"/>
    </source>
</evidence>
<reference evidence="3 4" key="1">
    <citation type="submission" date="2015-04" db="EMBL/GenBank/DDBJ databases">
        <title>Comparative genomics of rhizobia nodulating Arachis hypogaea in China.</title>
        <authorList>
            <person name="Li Y."/>
        </authorList>
    </citation>
    <scope>NUCLEOTIDE SEQUENCE [LARGE SCALE GENOMIC DNA]</scope>
    <source>
        <strain evidence="3 4">CCBAU 51787</strain>
    </source>
</reference>
<dbReference type="Proteomes" id="UP000290565">
    <property type="component" value="Unassembled WGS sequence"/>
</dbReference>
<organism evidence="3 4">
    <name type="scientific">Bradyrhizobium zhanjiangense</name>
    <dbReference type="NCBI Taxonomy" id="1325107"/>
    <lineage>
        <taxon>Bacteria</taxon>
        <taxon>Pseudomonadati</taxon>
        <taxon>Pseudomonadota</taxon>
        <taxon>Alphaproteobacteria</taxon>
        <taxon>Hyphomicrobiales</taxon>
        <taxon>Nitrobacteraceae</taxon>
        <taxon>Bradyrhizobium</taxon>
    </lineage>
</organism>
<feature type="transmembrane region" description="Helical" evidence="1">
    <location>
        <begin position="12"/>
        <end position="32"/>
    </location>
</feature>
<evidence type="ECO:0000313" key="4">
    <source>
        <dbReference type="Proteomes" id="UP000290565"/>
    </source>
</evidence>
<feature type="domain" description="DUF1468" evidence="2">
    <location>
        <begin position="13"/>
        <end position="148"/>
    </location>
</feature>
<dbReference type="RefSeq" id="WP_128945390.1">
    <property type="nucleotide sequence ID" value="NZ_LBJM01000051.1"/>
</dbReference>
<dbReference type="Pfam" id="PF07331">
    <property type="entry name" value="TctB"/>
    <property type="match status" value="1"/>
</dbReference>
<comment type="caution">
    <text evidence="3">The sequence shown here is derived from an EMBL/GenBank/DDBJ whole genome shotgun (WGS) entry which is preliminary data.</text>
</comment>
<gene>
    <name evidence="3" type="ORF">XH94_18205</name>
</gene>
<protein>
    <submittedName>
        <fullName evidence="3">Membrane protein</fullName>
    </submittedName>
</protein>
<feature type="transmembrane region" description="Helical" evidence="1">
    <location>
        <begin position="124"/>
        <end position="145"/>
    </location>
</feature>
<name>A0A4Q0SNI7_9BRAD</name>
<proteinExistence type="predicted"/>